<dbReference type="RefSeq" id="WP_120737667.1">
    <property type="nucleotide sequence ID" value="NZ_CP032568.1"/>
</dbReference>
<dbReference type="PANTHER" id="PTHR37937">
    <property type="entry name" value="CONJUGATIVE TRANSFER: DNA TRANSPORT"/>
    <property type="match status" value="1"/>
</dbReference>
<dbReference type="InterPro" id="IPR027417">
    <property type="entry name" value="P-loop_NTPase"/>
</dbReference>
<proteinExistence type="predicted"/>
<protein>
    <submittedName>
        <fullName evidence="9">Conjugal transfer protein</fullName>
    </submittedName>
</protein>
<gene>
    <name evidence="9" type="ORF">D7D52_17055</name>
</gene>
<feature type="transmembrane region" description="Helical" evidence="7">
    <location>
        <begin position="49"/>
        <end position="67"/>
    </location>
</feature>
<dbReference type="EMBL" id="CP032568">
    <property type="protein sequence ID" value="AYF75298.1"/>
    <property type="molecule type" value="Genomic_DNA"/>
</dbReference>
<feature type="domain" description="TraD/TraG TraM recognition site" evidence="8">
    <location>
        <begin position="415"/>
        <end position="533"/>
    </location>
</feature>
<dbReference type="InterPro" id="IPR032689">
    <property type="entry name" value="TraG-D_C"/>
</dbReference>
<evidence type="ECO:0000256" key="7">
    <source>
        <dbReference type="SAM" id="Phobius"/>
    </source>
</evidence>
<evidence type="ECO:0000256" key="2">
    <source>
        <dbReference type="ARBA" id="ARBA00022475"/>
    </source>
</evidence>
<reference evidence="9 10" key="1">
    <citation type="submission" date="2018-09" db="EMBL/GenBank/DDBJ databases">
        <title>Nocardia yunnanensis sp. nov., an actinomycete isolated from a soil sample.</title>
        <authorList>
            <person name="Zhang J."/>
        </authorList>
    </citation>
    <scope>NUCLEOTIDE SEQUENCE [LARGE SCALE GENOMIC DNA]</scope>
    <source>
        <strain evidence="9 10">CFHS0054</strain>
    </source>
</reference>
<dbReference type="GO" id="GO:0005886">
    <property type="term" value="C:plasma membrane"/>
    <property type="evidence" value="ECO:0007669"/>
    <property type="project" value="UniProtKB-SubCell"/>
</dbReference>
<dbReference type="InterPro" id="IPR051539">
    <property type="entry name" value="T4SS-coupling_protein"/>
</dbReference>
<dbReference type="AlphaFoldDB" id="A0A386ZCT7"/>
<dbReference type="Pfam" id="PF12696">
    <property type="entry name" value="TraG-D_C"/>
    <property type="match status" value="1"/>
</dbReference>
<name>A0A386ZCT7_9NOCA</name>
<evidence type="ECO:0000256" key="3">
    <source>
        <dbReference type="ARBA" id="ARBA00022692"/>
    </source>
</evidence>
<evidence type="ECO:0000256" key="5">
    <source>
        <dbReference type="ARBA" id="ARBA00023136"/>
    </source>
</evidence>
<sequence>MNGDKDPALGNREALGLLIAGGTATGAGTLISLAAHLGYRLDGRATDTLAINPLVLLVTTAAGRVAWPLTATLALVAELLVLAAVTVLAVRWWKAHRPARTWIDAKAKQLAFGADLAPLTESAVTAKATMLGAAVPEDTVPGLSLGIAVADRQQLWADFETLHIDIWGPRQGKSTSRAVPAVCEAPGPVIVTSNKRDLVDDTRGIREKQGRCWIFDPQAVADSDDPNWWWNPLASVRTEVDAAQLASHFADGDDGQSAKKDAFFDPEGESLLAALFLAAAVAGEPITRVYEWISDPDDLQPVRMLEQRWPLIATGLRAQYELDRRTRSGVFATGRKMAASLRLESIRRWVTSDGPADKRPQLDPAALATSRDTLYMLSLEGAGSCGPLVNALTASVLEAATHIGSKQPMGRLSTPLVCVLDEAANVVRWRDLPKRYSHFGSRGILVLTILQSWSQGVRCWGAEGMEALWSASGVRVVGSGVDDNEFLRRRSDSIGDREQLRGTLTRHSGSVSRSWQLTDKRILTLADLTAIPRGRALIWTAGMRPVLVETVPWMRRPYADAVAASRARYGPTQTLTVTTPPDRAGDRRKDGPR</sequence>
<feature type="transmembrane region" description="Helical" evidence="7">
    <location>
        <begin position="73"/>
        <end position="93"/>
    </location>
</feature>
<evidence type="ECO:0000259" key="8">
    <source>
        <dbReference type="Pfam" id="PF12696"/>
    </source>
</evidence>
<feature type="region of interest" description="Disordered" evidence="6">
    <location>
        <begin position="570"/>
        <end position="593"/>
    </location>
</feature>
<evidence type="ECO:0000256" key="6">
    <source>
        <dbReference type="SAM" id="MobiDB-lite"/>
    </source>
</evidence>
<evidence type="ECO:0000313" key="10">
    <source>
        <dbReference type="Proteomes" id="UP000267164"/>
    </source>
</evidence>
<evidence type="ECO:0000256" key="1">
    <source>
        <dbReference type="ARBA" id="ARBA00004651"/>
    </source>
</evidence>
<dbReference type="SUPFAM" id="SSF52540">
    <property type="entry name" value="P-loop containing nucleoside triphosphate hydrolases"/>
    <property type="match status" value="1"/>
</dbReference>
<dbReference type="Proteomes" id="UP000267164">
    <property type="component" value="Chromosome"/>
</dbReference>
<keyword evidence="4 7" id="KW-1133">Transmembrane helix</keyword>
<evidence type="ECO:0000313" key="9">
    <source>
        <dbReference type="EMBL" id="AYF75298.1"/>
    </source>
</evidence>
<evidence type="ECO:0000256" key="4">
    <source>
        <dbReference type="ARBA" id="ARBA00022989"/>
    </source>
</evidence>
<dbReference type="OrthoDB" id="226701at2"/>
<dbReference type="PANTHER" id="PTHR37937:SF1">
    <property type="entry name" value="CONJUGATIVE TRANSFER: DNA TRANSPORT"/>
    <property type="match status" value="1"/>
</dbReference>
<feature type="compositionally biased region" description="Basic and acidic residues" evidence="6">
    <location>
        <begin position="583"/>
        <end position="593"/>
    </location>
</feature>
<keyword evidence="10" id="KW-1185">Reference proteome</keyword>
<keyword evidence="3 7" id="KW-0812">Transmembrane</keyword>
<dbReference type="KEGG" id="nyu:D7D52_17055"/>
<accession>A0A386ZCT7</accession>
<feature type="transmembrane region" description="Helical" evidence="7">
    <location>
        <begin position="14"/>
        <end position="37"/>
    </location>
</feature>
<comment type="subcellular location">
    <subcellularLocation>
        <location evidence="1">Cell membrane</location>
        <topology evidence="1">Multi-pass membrane protein</topology>
    </subcellularLocation>
</comment>
<dbReference type="CDD" id="cd01127">
    <property type="entry name" value="TrwB_TraG_TraD_VirD4"/>
    <property type="match status" value="1"/>
</dbReference>
<keyword evidence="2" id="KW-1003">Cell membrane</keyword>
<dbReference type="Gene3D" id="3.40.50.300">
    <property type="entry name" value="P-loop containing nucleotide triphosphate hydrolases"/>
    <property type="match status" value="1"/>
</dbReference>
<organism evidence="9 10">
    <name type="scientific">Nocardia yunnanensis</name>
    <dbReference type="NCBI Taxonomy" id="2382165"/>
    <lineage>
        <taxon>Bacteria</taxon>
        <taxon>Bacillati</taxon>
        <taxon>Actinomycetota</taxon>
        <taxon>Actinomycetes</taxon>
        <taxon>Mycobacteriales</taxon>
        <taxon>Nocardiaceae</taxon>
        <taxon>Nocardia</taxon>
    </lineage>
</organism>
<keyword evidence="5 7" id="KW-0472">Membrane</keyword>